<reference evidence="1" key="1">
    <citation type="submission" date="2018-05" db="EMBL/GenBank/DDBJ databases">
        <authorList>
            <person name="Lanie J.A."/>
            <person name="Ng W.-L."/>
            <person name="Kazmierczak K.M."/>
            <person name="Andrzejewski T.M."/>
            <person name="Davidsen T.M."/>
            <person name="Wayne K.J."/>
            <person name="Tettelin H."/>
            <person name="Glass J.I."/>
            <person name="Rusch D."/>
            <person name="Podicherti R."/>
            <person name="Tsui H.-C.T."/>
            <person name="Winkler M.E."/>
        </authorList>
    </citation>
    <scope>NUCLEOTIDE SEQUENCE</scope>
</reference>
<organism evidence="1">
    <name type="scientific">marine metagenome</name>
    <dbReference type="NCBI Taxonomy" id="408172"/>
    <lineage>
        <taxon>unclassified sequences</taxon>
        <taxon>metagenomes</taxon>
        <taxon>ecological metagenomes</taxon>
    </lineage>
</organism>
<protein>
    <submittedName>
        <fullName evidence="1">Uncharacterized protein</fullName>
    </submittedName>
</protein>
<sequence length="55" mass="6632">MFRQEVLNRLNTEAIKKFIMAYFNKIYEALKKIPWSEVKKTTSQLSFFNQQSIKT</sequence>
<dbReference type="EMBL" id="UINC01071142">
    <property type="protein sequence ID" value="SVC05832.1"/>
    <property type="molecule type" value="Genomic_DNA"/>
</dbReference>
<evidence type="ECO:0000313" key="1">
    <source>
        <dbReference type="EMBL" id="SVC05832.1"/>
    </source>
</evidence>
<accession>A0A382J318</accession>
<name>A0A382J318_9ZZZZ</name>
<gene>
    <name evidence="1" type="ORF">METZ01_LOCUS258686</name>
</gene>
<dbReference type="AlphaFoldDB" id="A0A382J318"/>
<proteinExistence type="predicted"/>